<dbReference type="InterPro" id="IPR001480">
    <property type="entry name" value="Bulb-type_lectin_dom"/>
</dbReference>
<evidence type="ECO:0000313" key="4">
    <source>
        <dbReference type="Proteomes" id="UP000002630"/>
    </source>
</evidence>
<evidence type="ECO:0000313" key="3">
    <source>
        <dbReference type="EMBL" id="CBJ28670.1"/>
    </source>
</evidence>
<dbReference type="Proteomes" id="UP000002630">
    <property type="component" value="Unassembled WGS sequence"/>
</dbReference>
<reference evidence="3 4" key="1">
    <citation type="journal article" date="2010" name="Nature">
        <title>The Ectocarpus genome and the independent evolution of multicellularity in brown algae.</title>
        <authorList>
            <person name="Cock J.M."/>
            <person name="Sterck L."/>
            <person name="Rouze P."/>
            <person name="Scornet D."/>
            <person name="Allen A.E."/>
            <person name="Amoutzias G."/>
            <person name="Anthouard V."/>
            <person name="Artiguenave F."/>
            <person name="Aury J.M."/>
            <person name="Badger J.H."/>
            <person name="Beszteri B."/>
            <person name="Billiau K."/>
            <person name="Bonnet E."/>
            <person name="Bothwell J.H."/>
            <person name="Bowler C."/>
            <person name="Boyen C."/>
            <person name="Brownlee C."/>
            <person name="Carrano C.J."/>
            <person name="Charrier B."/>
            <person name="Cho G.Y."/>
            <person name="Coelho S.M."/>
            <person name="Collen J."/>
            <person name="Corre E."/>
            <person name="Da Silva C."/>
            <person name="Delage L."/>
            <person name="Delaroque N."/>
            <person name="Dittami S.M."/>
            <person name="Doulbeau S."/>
            <person name="Elias M."/>
            <person name="Farnham G."/>
            <person name="Gachon C.M."/>
            <person name="Gschloessl B."/>
            <person name="Heesch S."/>
            <person name="Jabbari K."/>
            <person name="Jubin C."/>
            <person name="Kawai H."/>
            <person name="Kimura K."/>
            <person name="Kloareg B."/>
            <person name="Kupper F.C."/>
            <person name="Lang D."/>
            <person name="Le Bail A."/>
            <person name="Leblanc C."/>
            <person name="Lerouge P."/>
            <person name="Lohr M."/>
            <person name="Lopez P.J."/>
            <person name="Martens C."/>
            <person name="Maumus F."/>
            <person name="Michel G."/>
            <person name="Miranda-Saavedra D."/>
            <person name="Morales J."/>
            <person name="Moreau H."/>
            <person name="Motomura T."/>
            <person name="Nagasato C."/>
            <person name="Napoli C.A."/>
            <person name="Nelson D.R."/>
            <person name="Nyvall-Collen P."/>
            <person name="Peters A.F."/>
            <person name="Pommier C."/>
            <person name="Potin P."/>
            <person name="Poulain J."/>
            <person name="Quesneville H."/>
            <person name="Read B."/>
            <person name="Rensing S.A."/>
            <person name="Ritter A."/>
            <person name="Rousvoal S."/>
            <person name="Samanta M."/>
            <person name="Samson G."/>
            <person name="Schroeder D.C."/>
            <person name="Segurens B."/>
            <person name="Strittmatter M."/>
            <person name="Tonon T."/>
            <person name="Tregear J.W."/>
            <person name="Valentin K."/>
            <person name="von Dassow P."/>
            <person name="Yamagishi T."/>
            <person name="Van de Peer Y."/>
            <person name="Wincker P."/>
        </authorList>
    </citation>
    <scope>NUCLEOTIDE SEQUENCE [LARGE SCALE GENOMIC DNA]</scope>
    <source>
        <strain evidence="4">Ec32 / CCAP1310/4</strain>
    </source>
</reference>
<dbReference type="EMBL" id="FN649760">
    <property type="protein sequence ID" value="CBJ28670.1"/>
    <property type="molecule type" value="Genomic_DNA"/>
</dbReference>
<name>D7FI44_ECTSI</name>
<dbReference type="InParanoid" id="D7FI44"/>
<evidence type="ECO:0000256" key="1">
    <source>
        <dbReference type="SAM" id="MobiDB-lite"/>
    </source>
</evidence>
<dbReference type="Pfam" id="PF01823">
    <property type="entry name" value="MACPF"/>
    <property type="match status" value="1"/>
</dbReference>
<dbReference type="Gene3D" id="2.90.10.10">
    <property type="entry name" value="Bulb-type lectin domain"/>
    <property type="match status" value="1"/>
</dbReference>
<organism evidence="3 4">
    <name type="scientific">Ectocarpus siliculosus</name>
    <name type="common">Brown alga</name>
    <name type="synonym">Conferva siliculosa</name>
    <dbReference type="NCBI Taxonomy" id="2880"/>
    <lineage>
        <taxon>Eukaryota</taxon>
        <taxon>Sar</taxon>
        <taxon>Stramenopiles</taxon>
        <taxon>Ochrophyta</taxon>
        <taxon>PX clade</taxon>
        <taxon>Phaeophyceae</taxon>
        <taxon>Ectocarpales</taxon>
        <taxon>Ectocarpaceae</taxon>
        <taxon>Ectocarpus</taxon>
    </lineage>
</organism>
<dbReference type="SUPFAM" id="SSF51110">
    <property type="entry name" value="alpha-D-mannose-specific plant lectins"/>
    <property type="match status" value="1"/>
</dbReference>
<feature type="region of interest" description="Disordered" evidence="1">
    <location>
        <begin position="330"/>
        <end position="355"/>
    </location>
</feature>
<proteinExistence type="predicted"/>
<feature type="domain" description="Bulb-type lectin" evidence="2">
    <location>
        <begin position="739"/>
        <end position="831"/>
    </location>
</feature>
<sequence length="831" mass="88090">MPLPHQAAGPRKDSVQASSLELYGALVARGVNPDRRPWAKKLLAQFSTLTELRWLSWRRLMNILDMGVTLGLENPAADHHEHEEDDDHSADEKSKNGKTPATAAEAAAAAAGMTAVLPPVVRKPPALSRGEVAVLEALYAVGSDAPPIRKQALDFGLGLDAAGQLESEGILTSSKLTESNITSFQTKLKVPGKSEAEVKSALMAMVSNKKGVPADQEEDDDPLCGSFDTNEELVAAAGGGMALYGVNFFPNENDVTLKPYAPILKKPTFVEMAGASASFEASVLHSTEQSMASNFTKTTENGGISIAQSSSTSWGVSASVSSFGGAASASVSADSSGTEEGTGEAKGSNAFSANNKTTTTSATTVETITCPMKSFRIPVSTMTMTEEALDHALEVDTLLKAGQFLDTFGSHVSNGRHLLGGIFFRTMTMTTESEVDTSTLLAAASTQMQQSRTESSDSTASAGAGTVGVSVAASATMNSASSSGVVKFHATAGHSESESEDSRAMFHSFVRSMGPNVATPELFAEALFTDTSSWTVIDRGPFEALLPVTAVLENMLVNFDPASPSKTKLEVPVSLRNMIGRSFATEDAQDLIRAAVINLFEILESEVESNLEEAAEAISNAVLATAKEMESKPPGQADFFPTLQSKIAETPEITGKYDFKTNTTEYQTAARSAKKLSSTDWVGFDLIWKKRLGNIALKEALETHIKFEEATLRLGEVITTDEPLTSVDGNYRLEISGKALRVVKTSTGAVAATLFEAEGTLGSSASAHMEENGSFVLDLTMITGFDRTETRMVLWVAPNTESGSGGYARMQNNGKFVVFNRKGKALWSAAS</sequence>
<gene>
    <name evidence="3" type="ORF">Esi_0117_0045</name>
</gene>
<keyword evidence="4" id="KW-1185">Reference proteome</keyword>
<dbReference type="STRING" id="2880.D7FI44"/>
<dbReference type="InterPro" id="IPR036426">
    <property type="entry name" value="Bulb-type_lectin_dom_sf"/>
</dbReference>
<dbReference type="PROSITE" id="PS50927">
    <property type="entry name" value="BULB_LECTIN"/>
    <property type="match status" value="1"/>
</dbReference>
<evidence type="ECO:0000259" key="2">
    <source>
        <dbReference type="PROSITE" id="PS50927"/>
    </source>
</evidence>
<protein>
    <recommendedName>
        <fullName evidence="2">Bulb-type lectin domain-containing protein</fullName>
    </recommendedName>
</protein>
<dbReference type="OrthoDB" id="72098at2759"/>
<feature type="region of interest" description="Disordered" evidence="1">
    <location>
        <begin position="79"/>
        <end position="105"/>
    </location>
</feature>
<dbReference type="InterPro" id="IPR020864">
    <property type="entry name" value="MACPF"/>
</dbReference>
<dbReference type="AlphaFoldDB" id="D7FI44"/>
<accession>D7FI44</accession>